<evidence type="ECO:0000313" key="2">
    <source>
        <dbReference type="EMBL" id="KAF2554803.1"/>
    </source>
</evidence>
<organism evidence="2 3">
    <name type="scientific">Brassica cretica</name>
    <name type="common">Mustard</name>
    <dbReference type="NCBI Taxonomy" id="69181"/>
    <lineage>
        <taxon>Eukaryota</taxon>
        <taxon>Viridiplantae</taxon>
        <taxon>Streptophyta</taxon>
        <taxon>Embryophyta</taxon>
        <taxon>Tracheophyta</taxon>
        <taxon>Spermatophyta</taxon>
        <taxon>Magnoliopsida</taxon>
        <taxon>eudicotyledons</taxon>
        <taxon>Gunneridae</taxon>
        <taxon>Pentapetalae</taxon>
        <taxon>rosids</taxon>
        <taxon>malvids</taxon>
        <taxon>Brassicales</taxon>
        <taxon>Brassicaceae</taxon>
        <taxon>Brassiceae</taxon>
        <taxon>Brassica</taxon>
    </lineage>
</organism>
<comment type="caution">
    <text evidence="2">The sequence shown here is derived from an EMBL/GenBank/DDBJ whole genome shotgun (WGS) entry which is preliminary data.</text>
</comment>
<protein>
    <recommendedName>
        <fullName evidence="1">DUF4283 domain-containing protein</fullName>
    </recommendedName>
</protein>
<dbReference type="EMBL" id="QGKW02001940">
    <property type="protein sequence ID" value="KAF2554803.1"/>
    <property type="molecule type" value="Genomic_DNA"/>
</dbReference>
<proteinExistence type="predicted"/>
<gene>
    <name evidence="2" type="ORF">F2Q68_00016195</name>
</gene>
<evidence type="ECO:0000259" key="1">
    <source>
        <dbReference type="Pfam" id="PF14111"/>
    </source>
</evidence>
<dbReference type="AlphaFoldDB" id="A0A8S9H9R6"/>
<dbReference type="InterPro" id="IPR025558">
    <property type="entry name" value="DUF4283"/>
</dbReference>
<dbReference type="Proteomes" id="UP000712281">
    <property type="component" value="Unassembled WGS sequence"/>
</dbReference>
<feature type="domain" description="DUF4283" evidence="1">
    <location>
        <begin position="60"/>
        <end position="108"/>
    </location>
</feature>
<dbReference type="Pfam" id="PF14111">
    <property type="entry name" value="DUF4283"/>
    <property type="match status" value="1"/>
</dbReference>
<evidence type="ECO:0000313" key="3">
    <source>
        <dbReference type="Proteomes" id="UP000712281"/>
    </source>
</evidence>
<reference evidence="2" key="1">
    <citation type="submission" date="2019-12" db="EMBL/GenBank/DDBJ databases">
        <title>Genome sequencing and annotation of Brassica cretica.</title>
        <authorList>
            <person name="Studholme D.J."/>
            <person name="Sarris P.F."/>
        </authorList>
    </citation>
    <scope>NUCLEOTIDE SEQUENCE</scope>
    <source>
        <strain evidence="2">PFS-001/15</strain>
        <tissue evidence="2">Leaf</tissue>
    </source>
</reference>
<sequence length="327" mass="37602">MNDGTLVSGGWDQSDLQIQAMRGGYFAIQPEFEIKDGVADVSIPEVLLVDVDPLWKFLVASKIDIQFIGKKTVLFRVEDAHVRSKIIRRKFWHISEVPLMLNEWTPETAKAPPDLSAMPLWVDLLKLKEGVLVEVNLENPLSKKIYFKGKEGQDVTDCQLEIPVEILKKPHEKEQVTIALREQNLLEKVVSPNSFHLLQGIREEGKIVEDEEVMEDKIYQVPLNEEEQIHEQEDIAGNKEWDIMRICTITAIIDWEGFEFAGLKLLKLCQLCYGGRWIFLEVLGDVACSDRFWRPENSKKLLGGFRDTSEVERDKEFFLIIEGNTSF</sequence>
<name>A0A8S9H9R6_BRACR</name>
<accession>A0A8S9H9R6</accession>